<dbReference type="AlphaFoldDB" id="A0A381TN87"/>
<evidence type="ECO:0000313" key="6">
    <source>
        <dbReference type="EMBL" id="SVA15493.1"/>
    </source>
</evidence>
<protein>
    <recommendedName>
        <fullName evidence="7">Pseudouridine-5'-phosphate glycosidase</fullName>
    </recommendedName>
</protein>
<keyword evidence="3" id="KW-0464">Manganese</keyword>
<dbReference type="PANTHER" id="PTHR42909">
    <property type="entry name" value="ZGC:136858"/>
    <property type="match status" value="1"/>
</dbReference>
<dbReference type="SUPFAM" id="SSF110581">
    <property type="entry name" value="Indigoidine synthase A-like"/>
    <property type="match status" value="1"/>
</dbReference>
<dbReference type="Pfam" id="PF04227">
    <property type="entry name" value="Indigoidine_A"/>
    <property type="match status" value="1"/>
</dbReference>
<dbReference type="PANTHER" id="PTHR42909:SF1">
    <property type="entry name" value="CARBOHYDRATE KINASE PFKB DOMAIN-CONTAINING PROTEIN"/>
    <property type="match status" value="1"/>
</dbReference>
<keyword evidence="4" id="KW-0456">Lyase</keyword>
<evidence type="ECO:0000256" key="5">
    <source>
        <dbReference type="ARBA" id="ARBA00023295"/>
    </source>
</evidence>
<gene>
    <name evidence="6" type="ORF">METZ01_LOCUS68347</name>
</gene>
<dbReference type="InterPro" id="IPR007342">
    <property type="entry name" value="PsuG"/>
</dbReference>
<evidence type="ECO:0000256" key="4">
    <source>
        <dbReference type="ARBA" id="ARBA00023239"/>
    </source>
</evidence>
<keyword evidence="2" id="KW-0378">Hydrolase</keyword>
<accession>A0A381TN87</accession>
<dbReference type="HAMAP" id="MF_01876">
    <property type="entry name" value="PsiMP_glycosidase"/>
    <property type="match status" value="1"/>
</dbReference>
<dbReference type="InterPro" id="IPR022830">
    <property type="entry name" value="Indigdn_synthA-like"/>
</dbReference>
<evidence type="ECO:0008006" key="7">
    <source>
        <dbReference type="Google" id="ProtNLM"/>
    </source>
</evidence>
<proteinExistence type="inferred from homology"/>
<dbReference type="GO" id="GO:0046872">
    <property type="term" value="F:metal ion binding"/>
    <property type="evidence" value="ECO:0007669"/>
    <property type="project" value="UniProtKB-KW"/>
</dbReference>
<dbReference type="Gene3D" id="3.40.1790.10">
    <property type="entry name" value="Indigoidine synthase domain"/>
    <property type="match status" value="1"/>
</dbReference>
<evidence type="ECO:0000256" key="2">
    <source>
        <dbReference type="ARBA" id="ARBA00022801"/>
    </source>
</evidence>
<keyword evidence="5" id="KW-0326">Glycosidase</keyword>
<sequence>MINYTKENFCISSDVKAALKRNRPVLAMESTLIAHGMPYPENKEFALTAINIAQELNAVPAIIAILDGTVHIGIKEDQLVRLSMEKNIVKTSVQNISYVLSTKQSGATTVSATAHFARLAGIHVIPTGGIGGVHRGAENTFDVSQDITELSKTSVVVVSSGAKAILDIPKTLEALETASVPIIGYRTNNFPAFYSQFSGCPIETRLDSAVEIASLFRLHRNLGMSSGILVANPVQKEHEIPKREMDGYVDEALKECDKNNITGKEITPFLLNYIVEITEGRSLKTNISLALNNVRLGSKIASAISLQ</sequence>
<reference evidence="6" key="1">
    <citation type="submission" date="2018-05" db="EMBL/GenBank/DDBJ databases">
        <authorList>
            <person name="Lanie J.A."/>
            <person name="Ng W.-L."/>
            <person name="Kazmierczak K.M."/>
            <person name="Andrzejewski T.M."/>
            <person name="Davidsen T.M."/>
            <person name="Wayne K.J."/>
            <person name="Tettelin H."/>
            <person name="Glass J.I."/>
            <person name="Rusch D."/>
            <person name="Podicherti R."/>
            <person name="Tsui H.-C.T."/>
            <person name="Winkler M.E."/>
        </authorList>
    </citation>
    <scope>NUCLEOTIDE SEQUENCE</scope>
</reference>
<organism evidence="6">
    <name type="scientific">marine metagenome</name>
    <dbReference type="NCBI Taxonomy" id="408172"/>
    <lineage>
        <taxon>unclassified sequences</taxon>
        <taxon>metagenomes</taxon>
        <taxon>ecological metagenomes</taxon>
    </lineage>
</organism>
<name>A0A381TN87_9ZZZZ</name>
<dbReference type="GO" id="GO:0005737">
    <property type="term" value="C:cytoplasm"/>
    <property type="evidence" value="ECO:0007669"/>
    <property type="project" value="TreeGrafter"/>
</dbReference>
<dbReference type="GO" id="GO:0016798">
    <property type="term" value="F:hydrolase activity, acting on glycosyl bonds"/>
    <property type="evidence" value="ECO:0007669"/>
    <property type="project" value="UniProtKB-KW"/>
</dbReference>
<evidence type="ECO:0000256" key="1">
    <source>
        <dbReference type="ARBA" id="ARBA00022723"/>
    </source>
</evidence>
<dbReference type="EMBL" id="UINC01004594">
    <property type="protein sequence ID" value="SVA15493.1"/>
    <property type="molecule type" value="Genomic_DNA"/>
</dbReference>
<dbReference type="GO" id="GO:0004730">
    <property type="term" value="F:pseudouridylate synthase activity"/>
    <property type="evidence" value="ECO:0007669"/>
    <property type="project" value="InterPro"/>
</dbReference>
<keyword evidence="1" id="KW-0479">Metal-binding</keyword>
<evidence type="ECO:0000256" key="3">
    <source>
        <dbReference type="ARBA" id="ARBA00023211"/>
    </source>
</evidence>